<dbReference type="Gene3D" id="3.40.50.1820">
    <property type="entry name" value="alpha/beta hydrolase"/>
    <property type="match status" value="2"/>
</dbReference>
<proteinExistence type="predicted"/>
<dbReference type="GO" id="GO:0004806">
    <property type="term" value="F:triacylglycerol lipase activity"/>
    <property type="evidence" value="ECO:0007669"/>
    <property type="project" value="InterPro"/>
</dbReference>
<dbReference type="PANTHER" id="PTHR34853">
    <property type="match status" value="1"/>
</dbReference>
<dbReference type="OrthoDB" id="5382058at2759"/>
<evidence type="ECO:0000259" key="2">
    <source>
        <dbReference type="Pfam" id="PF12697"/>
    </source>
</evidence>
<name>A0A6G1GSD6_9PEZI</name>
<gene>
    <name evidence="3" type="ORF">K402DRAFT_396432</name>
</gene>
<dbReference type="InterPro" id="IPR005152">
    <property type="entry name" value="Lipase_secreted"/>
</dbReference>
<dbReference type="GO" id="GO:0016042">
    <property type="term" value="P:lipid catabolic process"/>
    <property type="evidence" value="ECO:0007669"/>
    <property type="project" value="InterPro"/>
</dbReference>
<feature type="chain" id="PRO_5026098784" evidence="1">
    <location>
        <begin position="21"/>
        <end position="484"/>
    </location>
</feature>
<feature type="signal peptide" evidence="1">
    <location>
        <begin position="1"/>
        <end position="20"/>
    </location>
</feature>
<evidence type="ECO:0000313" key="4">
    <source>
        <dbReference type="Proteomes" id="UP000800041"/>
    </source>
</evidence>
<dbReference type="Pfam" id="PF12697">
    <property type="entry name" value="Abhydrolase_6"/>
    <property type="match status" value="1"/>
</dbReference>
<dbReference type="SUPFAM" id="SSF53474">
    <property type="entry name" value="alpha/beta-Hydrolases"/>
    <property type="match status" value="1"/>
</dbReference>
<reference evidence="3" key="1">
    <citation type="journal article" date="2020" name="Stud. Mycol.">
        <title>101 Dothideomycetes genomes: a test case for predicting lifestyles and emergence of pathogens.</title>
        <authorList>
            <person name="Haridas S."/>
            <person name="Albert R."/>
            <person name="Binder M."/>
            <person name="Bloem J."/>
            <person name="Labutti K."/>
            <person name="Salamov A."/>
            <person name="Andreopoulos B."/>
            <person name="Baker S."/>
            <person name="Barry K."/>
            <person name="Bills G."/>
            <person name="Bluhm B."/>
            <person name="Cannon C."/>
            <person name="Castanera R."/>
            <person name="Culley D."/>
            <person name="Daum C."/>
            <person name="Ezra D."/>
            <person name="Gonzalez J."/>
            <person name="Henrissat B."/>
            <person name="Kuo A."/>
            <person name="Liang C."/>
            <person name="Lipzen A."/>
            <person name="Lutzoni F."/>
            <person name="Magnuson J."/>
            <person name="Mondo S."/>
            <person name="Nolan M."/>
            <person name="Ohm R."/>
            <person name="Pangilinan J."/>
            <person name="Park H.-J."/>
            <person name="Ramirez L."/>
            <person name="Alfaro M."/>
            <person name="Sun H."/>
            <person name="Tritt A."/>
            <person name="Yoshinaga Y."/>
            <person name="Zwiers L.-H."/>
            <person name="Turgeon B."/>
            <person name="Goodwin S."/>
            <person name="Spatafora J."/>
            <person name="Crous P."/>
            <person name="Grigoriev I."/>
        </authorList>
    </citation>
    <scope>NUCLEOTIDE SEQUENCE</scope>
    <source>
        <strain evidence="3">CBS 113979</strain>
    </source>
</reference>
<dbReference type="PANTHER" id="PTHR34853:SF1">
    <property type="entry name" value="LIPASE 5"/>
    <property type="match status" value="1"/>
</dbReference>
<protein>
    <submittedName>
        <fullName evidence="3">Secretory lipase</fullName>
    </submittedName>
</protein>
<dbReference type="Proteomes" id="UP000800041">
    <property type="component" value="Unassembled WGS sequence"/>
</dbReference>
<evidence type="ECO:0000256" key="1">
    <source>
        <dbReference type="SAM" id="SignalP"/>
    </source>
</evidence>
<evidence type="ECO:0000313" key="3">
    <source>
        <dbReference type="EMBL" id="KAF1983687.1"/>
    </source>
</evidence>
<dbReference type="AlphaFoldDB" id="A0A6G1GSD6"/>
<feature type="domain" description="AB hydrolase-1" evidence="2">
    <location>
        <begin position="152"/>
        <end position="417"/>
    </location>
</feature>
<keyword evidence="1" id="KW-0732">Signal</keyword>
<sequence>MSDLLRSSVAILFLVLSSHAQTIITSQNNTFNSSFTLSQPQIDAVGINSTIASNINVAVNFERSNWATGSVDSDPFYSVPSNSSSFPAGSLIKLQTYVNTSTYTLPPDVALSRIIYQTETLNGTTVPASAYILWPYLAHSFPNITGHPLVAFAHGTSGVFPECGPSHIRNLWYQYSAPYSLALAGYVVVATDYAGLGVSHDAHGNEVRHPYLANPAAANDVFFSVQAAQEAFPELSKEFVVVGHSQGGGAAWACAERQGKRPVAGYLGTVAASPITDMAAWMKELPNAALNIAPGLTSILPDFQIEEWLTPSGIAKTSLLKEVGGCSSVAGQISSSDDEEPLFHPDWANSSFAARYAELTTNGNAPPAGPMLVIQGAADTATGIAPLTDKVVNETCQRWPESRIEYRVFEGVGHVPVMYAGMRGWIEWVGERFGGIGRVGEDGHGGENEGCKMVYHRPVRPVEDYQMDLGFYLEYASMPGYETA</sequence>
<organism evidence="3 4">
    <name type="scientific">Aulographum hederae CBS 113979</name>
    <dbReference type="NCBI Taxonomy" id="1176131"/>
    <lineage>
        <taxon>Eukaryota</taxon>
        <taxon>Fungi</taxon>
        <taxon>Dikarya</taxon>
        <taxon>Ascomycota</taxon>
        <taxon>Pezizomycotina</taxon>
        <taxon>Dothideomycetes</taxon>
        <taxon>Pleosporomycetidae</taxon>
        <taxon>Aulographales</taxon>
        <taxon>Aulographaceae</taxon>
    </lineage>
</organism>
<dbReference type="InterPro" id="IPR000073">
    <property type="entry name" value="AB_hydrolase_1"/>
</dbReference>
<dbReference type="EMBL" id="ML977173">
    <property type="protein sequence ID" value="KAF1983687.1"/>
    <property type="molecule type" value="Genomic_DNA"/>
</dbReference>
<dbReference type="InterPro" id="IPR029058">
    <property type="entry name" value="AB_hydrolase_fold"/>
</dbReference>
<accession>A0A6G1GSD6</accession>
<keyword evidence="4" id="KW-1185">Reference proteome</keyword>